<feature type="region of interest" description="Disordered" evidence="1">
    <location>
        <begin position="77"/>
        <end position="174"/>
    </location>
</feature>
<dbReference type="Proteomes" id="UP000248349">
    <property type="component" value="Unassembled WGS sequence"/>
</dbReference>
<feature type="region of interest" description="Disordered" evidence="1">
    <location>
        <begin position="193"/>
        <end position="265"/>
    </location>
</feature>
<feature type="compositionally biased region" description="Polar residues" evidence="1">
    <location>
        <begin position="238"/>
        <end position="265"/>
    </location>
</feature>
<feature type="compositionally biased region" description="Basic and acidic residues" evidence="1">
    <location>
        <begin position="77"/>
        <end position="90"/>
    </location>
</feature>
<dbReference type="AlphaFoldDB" id="A0A318ZP55"/>
<feature type="compositionally biased region" description="Acidic residues" evidence="1">
    <location>
        <begin position="214"/>
        <end position="223"/>
    </location>
</feature>
<dbReference type="OrthoDB" id="4504024at2759"/>
<evidence type="ECO:0000313" key="4">
    <source>
        <dbReference type="Proteomes" id="UP000248349"/>
    </source>
</evidence>
<keyword evidence="4" id="KW-1185">Reference proteome</keyword>
<evidence type="ECO:0000313" key="3">
    <source>
        <dbReference type="EMBL" id="PYH46233.1"/>
    </source>
</evidence>
<dbReference type="GeneID" id="37072530"/>
<dbReference type="EMBL" id="KZ821228">
    <property type="protein sequence ID" value="PYH46233.1"/>
    <property type="molecule type" value="Genomic_DNA"/>
</dbReference>
<evidence type="ECO:0000256" key="2">
    <source>
        <dbReference type="SAM" id="SignalP"/>
    </source>
</evidence>
<feature type="chain" id="PRO_5016257761" evidence="2">
    <location>
        <begin position="27"/>
        <end position="287"/>
    </location>
</feature>
<dbReference type="RefSeq" id="XP_025432215.1">
    <property type="nucleotide sequence ID" value="XM_025571302.1"/>
</dbReference>
<feature type="compositionally biased region" description="Polar residues" evidence="1">
    <location>
        <begin position="151"/>
        <end position="172"/>
    </location>
</feature>
<dbReference type="PROSITE" id="PS51257">
    <property type="entry name" value="PROKAR_LIPOPROTEIN"/>
    <property type="match status" value="1"/>
</dbReference>
<organism evidence="3 4">
    <name type="scientific">Aspergillus saccharolyticus JOP 1030-1</name>
    <dbReference type="NCBI Taxonomy" id="1450539"/>
    <lineage>
        <taxon>Eukaryota</taxon>
        <taxon>Fungi</taxon>
        <taxon>Dikarya</taxon>
        <taxon>Ascomycota</taxon>
        <taxon>Pezizomycotina</taxon>
        <taxon>Eurotiomycetes</taxon>
        <taxon>Eurotiomycetidae</taxon>
        <taxon>Eurotiales</taxon>
        <taxon>Aspergillaceae</taxon>
        <taxon>Aspergillus</taxon>
        <taxon>Aspergillus subgen. Circumdati</taxon>
    </lineage>
</organism>
<feature type="compositionally biased region" description="Polar residues" evidence="1">
    <location>
        <begin position="196"/>
        <end position="210"/>
    </location>
</feature>
<evidence type="ECO:0000256" key="1">
    <source>
        <dbReference type="SAM" id="MobiDB-lite"/>
    </source>
</evidence>
<sequence length="287" mass="30962">MAILAKTSSLACFLIACLFFSSLIQALPVPGSKAPAGVTSLAARSPREIPSDSDDNGILNGLLEALGLPNLTKLNHWKDLNEPKGSHSDPDTDTDTDTDPDTETDPETDAEADQDPEEEESPAEEDTEEDTEEDSSPFTDFSADTDFPTEPTDSSDANPNPHNHFSTSSYSNPFLPDTFKNNFKDSLKDSLMNWRDNYTPSVDDGNNLTPTVDTADDLTETDADQTNNNNGALADAASSASTMNSEDQGQSLPRPSKNPQGFVSGLTQRLEDTLKAAFDSQDELTLF</sequence>
<reference evidence="3 4" key="1">
    <citation type="submission" date="2016-12" db="EMBL/GenBank/DDBJ databases">
        <title>The genomes of Aspergillus section Nigri reveals drivers in fungal speciation.</title>
        <authorList>
            <consortium name="DOE Joint Genome Institute"/>
            <person name="Vesth T.C."/>
            <person name="Nybo J."/>
            <person name="Theobald S."/>
            <person name="Brandl J."/>
            <person name="Frisvad J.C."/>
            <person name="Nielsen K.F."/>
            <person name="Lyhne E.K."/>
            <person name="Kogle M.E."/>
            <person name="Kuo A."/>
            <person name="Riley R."/>
            <person name="Clum A."/>
            <person name="Nolan M."/>
            <person name="Lipzen A."/>
            <person name="Salamov A."/>
            <person name="Henrissat B."/>
            <person name="Wiebenga A."/>
            <person name="De Vries R.P."/>
            <person name="Grigoriev I.V."/>
            <person name="Mortensen U.H."/>
            <person name="Andersen M.R."/>
            <person name="Baker S.E."/>
        </authorList>
    </citation>
    <scope>NUCLEOTIDE SEQUENCE [LARGE SCALE GENOMIC DNA]</scope>
    <source>
        <strain evidence="3 4">JOP 1030-1</strain>
    </source>
</reference>
<proteinExistence type="predicted"/>
<feature type="signal peptide" evidence="2">
    <location>
        <begin position="1"/>
        <end position="26"/>
    </location>
</feature>
<protein>
    <submittedName>
        <fullName evidence="3">Uncharacterized protein</fullName>
    </submittedName>
</protein>
<name>A0A318ZP55_9EURO</name>
<accession>A0A318ZP55</accession>
<keyword evidence="2" id="KW-0732">Signal</keyword>
<feature type="compositionally biased region" description="Acidic residues" evidence="1">
    <location>
        <begin position="91"/>
        <end position="135"/>
    </location>
</feature>
<gene>
    <name evidence="3" type="ORF">BP01DRAFT_26155</name>
</gene>